<dbReference type="InterPro" id="IPR048279">
    <property type="entry name" value="MdtK-like"/>
</dbReference>
<dbReference type="PANTHER" id="PTHR43823:SF3">
    <property type="entry name" value="MULTIDRUG EXPORT PROTEIN MEPA"/>
    <property type="match status" value="1"/>
</dbReference>
<dbReference type="InterPro" id="IPR051327">
    <property type="entry name" value="MATE_MepA_subfamily"/>
</dbReference>
<feature type="transmembrane region" description="Helical" evidence="10">
    <location>
        <begin position="40"/>
        <end position="66"/>
    </location>
</feature>
<dbReference type="EMBL" id="JADIMU010000054">
    <property type="protein sequence ID" value="MBO8443706.1"/>
    <property type="molecule type" value="Genomic_DNA"/>
</dbReference>
<dbReference type="GO" id="GO:0005886">
    <property type="term" value="C:plasma membrane"/>
    <property type="evidence" value="ECO:0007669"/>
    <property type="project" value="UniProtKB-SubCell"/>
</dbReference>
<dbReference type="Pfam" id="PF01554">
    <property type="entry name" value="MatE"/>
    <property type="match status" value="2"/>
</dbReference>
<reference evidence="11" key="1">
    <citation type="submission" date="2020-10" db="EMBL/GenBank/DDBJ databases">
        <authorList>
            <person name="Gilroy R."/>
        </authorList>
    </citation>
    <scope>NUCLEOTIDE SEQUENCE</scope>
    <source>
        <strain evidence="11">11167</strain>
    </source>
</reference>
<evidence type="ECO:0000313" key="11">
    <source>
        <dbReference type="EMBL" id="MBO8443706.1"/>
    </source>
</evidence>
<keyword evidence="6 10" id="KW-0812">Transmembrane</keyword>
<protein>
    <recommendedName>
        <fullName evidence="3">Multidrug export protein MepA</fullName>
    </recommendedName>
</protein>
<keyword evidence="8 10" id="KW-0472">Membrane</keyword>
<dbReference type="PIRSF" id="PIRSF006603">
    <property type="entry name" value="DinF"/>
    <property type="match status" value="1"/>
</dbReference>
<evidence type="ECO:0000256" key="1">
    <source>
        <dbReference type="ARBA" id="ARBA00004651"/>
    </source>
</evidence>
<dbReference type="CDD" id="cd13143">
    <property type="entry name" value="MATE_MepA_like"/>
    <property type="match status" value="1"/>
</dbReference>
<feature type="transmembrane region" description="Helical" evidence="10">
    <location>
        <begin position="12"/>
        <end position="34"/>
    </location>
</feature>
<feature type="transmembrane region" description="Helical" evidence="10">
    <location>
        <begin position="102"/>
        <end position="127"/>
    </location>
</feature>
<evidence type="ECO:0000256" key="9">
    <source>
        <dbReference type="ARBA" id="ARBA00023251"/>
    </source>
</evidence>
<dbReference type="NCBIfam" id="TIGR00797">
    <property type="entry name" value="matE"/>
    <property type="match status" value="1"/>
</dbReference>
<keyword evidence="4" id="KW-0813">Transport</keyword>
<evidence type="ECO:0000313" key="12">
    <source>
        <dbReference type="Proteomes" id="UP000823633"/>
    </source>
</evidence>
<feature type="transmembrane region" description="Helical" evidence="10">
    <location>
        <begin position="363"/>
        <end position="387"/>
    </location>
</feature>
<dbReference type="GO" id="GO:0042910">
    <property type="term" value="F:xenobiotic transmembrane transporter activity"/>
    <property type="evidence" value="ECO:0007669"/>
    <property type="project" value="InterPro"/>
</dbReference>
<feature type="transmembrane region" description="Helical" evidence="10">
    <location>
        <begin position="139"/>
        <end position="157"/>
    </location>
</feature>
<sequence>MRIHQTDFARQSVWRAILASSFPLIIAELVNLLYSQVDRIYIAHISGIGSVALTGVGLCLPIISLISAFARLFGSNGGGPLCAIELGKGDNQEAERYLGQSFTLTVVTGLVITVLVLIFSRPILYLFGASDQTFPYAQSYLVIYVLGSVPVLISLTLTPFINALGYSSVGMVAVVVGALTNIILDPILIFLFDLGVRGAAIATVISQCISAIFCIAFLRRGHLPIRLRFMPLEGRRVARICMLGTSGFTMGATNSIVQLVCNKCAAIWGGDLYVGVMTILNSIREIFSTPMNGFSSGATPVMSYNYGRGDGRRVMKASQLLLVMMLVYSGLIWALIYILPDPFIRLFTTDGTLMEASHHALQIYFFGFIFMSFHMSGQQTFVALGYAKQAVFFSLFRKVIIVVPLTIILPYFIGVDGVVLAEPISNVVGGMATYSVMRLTIFRKLRRQLAKASLRP</sequence>
<accession>A0A9D9E9B1</accession>
<name>A0A9D9E9B1_9SPIR</name>
<keyword evidence="9" id="KW-0046">Antibiotic resistance</keyword>
<comment type="caution">
    <text evidence="11">The sequence shown here is derived from an EMBL/GenBank/DDBJ whole genome shotgun (WGS) entry which is preliminary data.</text>
</comment>
<comment type="similarity">
    <text evidence="2">Belongs to the multi antimicrobial extrusion (MATE) (TC 2.A.66.1) family. MepA subfamily.</text>
</comment>
<gene>
    <name evidence="11" type="ORF">IAC42_08155</name>
</gene>
<organism evidence="11 12">
    <name type="scientific">Candidatus Aphodenecus pullistercoris</name>
    <dbReference type="NCBI Taxonomy" id="2840669"/>
    <lineage>
        <taxon>Bacteria</taxon>
        <taxon>Pseudomonadati</taxon>
        <taxon>Spirochaetota</taxon>
        <taxon>Spirochaetia</taxon>
        <taxon>Spirochaetales</taxon>
        <taxon>Candidatus Aphodenecus</taxon>
    </lineage>
</organism>
<evidence type="ECO:0000256" key="2">
    <source>
        <dbReference type="ARBA" id="ARBA00008417"/>
    </source>
</evidence>
<feature type="transmembrane region" description="Helical" evidence="10">
    <location>
        <begin position="427"/>
        <end position="445"/>
    </location>
</feature>
<keyword evidence="7 10" id="KW-1133">Transmembrane helix</keyword>
<dbReference type="AlphaFoldDB" id="A0A9D9E9B1"/>
<evidence type="ECO:0000256" key="7">
    <source>
        <dbReference type="ARBA" id="ARBA00022989"/>
    </source>
</evidence>
<dbReference type="InterPro" id="IPR002528">
    <property type="entry name" value="MATE_fam"/>
</dbReference>
<evidence type="ECO:0000256" key="4">
    <source>
        <dbReference type="ARBA" id="ARBA00022448"/>
    </source>
</evidence>
<dbReference type="GO" id="GO:0046677">
    <property type="term" value="P:response to antibiotic"/>
    <property type="evidence" value="ECO:0007669"/>
    <property type="project" value="UniProtKB-KW"/>
</dbReference>
<evidence type="ECO:0000256" key="6">
    <source>
        <dbReference type="ARBA" id="ARBA00022692"/>
    </source>
</evidence>
<keyword evidence="5" id="KW-1003">Cell membrane</keyword>
<evidence type="ECO:0000256" key="5">
    <source>
        <dbReference type="ARBA" id="ARBA00022475"/>
    </source>
</evidence>
<evidence type="ECO:0000256" key="8">
    <source>
        <dbReference type="ARBA" id="ARBA00023136"/>
    </source>
</evidence>
<dbReference type="PANTHER" id="PTHR43823">
    <property type="entry name" value="SPORULATION PROTEIN YKVU"/>
    <property type="match status" value="1"/>
</dbReference>
<evidence type="ECO:0000256" key="10">
    <source>
        <dbReference type="SAM" id="Phobius"/>
    </source>
</evidence>
<feature type="transmembrane region" description="Helical" evidence="10">
    <location>
        <begin position="169"/>
        <end position="192"/>
    </location>
</feature>
<comment type="subcellular location">
    <subcellularLocation>
        <location evidence="1">Cell membrane</location>
        <topology evidence="1">Multi-pass membrane protein</topology>
    </subcellularLocation>
</comment>
<dbReference type="InterPro" id="IPR045070">
    <property type="entry name" value="MATE_MepA-like"/>
</dbReference>
<evidence type="ECO:0000256" key="3">
    <source>
        <dbReference type="ARBA" id="ARBA00022106"/>
    </source>
</evidence>
<proteinExistence type="inferred from homology"/>
<feature type="transmembrane region" description="Helical" evidence="10">
    <location>
        <begin position="320"/>
        <end position="339"/>
    </location>
</feature>
<reference evidence="11" key="2">
    <citation type="journal article" date="2021" name="PeerJ">
        <title>Extensive microbial diversity within the chicken gut microbiome revealed by metagenomics and culture.</title>
        <authorList>
            <person name="Gilroy R."/>
            <person name="Ravi A."/>
            <person name="Getino M."/>
            <person name="Pursley I."/>
            <person name="Horton D.L."/>
            <person name="Alikhan N.F."/>
            <person name="Baker D."/>
            <person name="Gharbi K."/>
            <person name="Hall N."/>
            <person name="Watson M."/>
            <person name="Adriaenssens E.M."/>
            <person name="Foster-Nyarko E."/>
            <person name="Jarju S."/>
            <person name="Secka A."/>
            <person name="Antonio M."/>
            <person name="Oren A."/>
            <person name="Chaudhuri R.R."/>
            <person name="La Ragione R."/>
            <person name="Hildebrand F."/>
            <person name="Pallen M.J."/>
        </authorList>
    </citation>
    <scope>NUCLEOTIDE SEQUENCE</scope>
    <source>
        <strain evidence="11">11167</strain>
    </source>
</reference>
<dbReference type="GO" id="GO:0015297">
    <property type="term" value="F:antiporter activity"/>
    <property type="evidence" value="ECO:0007669"/>
    <property type="project" value="InterPro"/>
</dbReference>
<feature type="transmembrane region" description="Helical" evidence="10">
    <location>
        <begin position="399"/>
        <end position="421"/>
    </location>
</feature>
<dbReference type="Proteomes" id="UP000823633">
    <property type="component" value="Unassembled WGS sequence"/>
</dbReference>
<feature type="transmembrane region" description="Helical" evidence="10">
    <location>
        <begin position="198"/>
        <end position="218"/>
    </location>
</feature>